<feature type="DNA-binding region" description="H-T-H motif" evidence="6">
    <location>
        <begin position="263"/>
        <end position="282"/>
    </location>
</feature>
<dbReference type="InterPro" id="IPR050239">
    <property type="entry name" value="Sigma-70_RNA_pol_init_factors"/>
</dbReference>
<feature type="domain" description="RNA polymerase sigma-70" evidence="8">
    <location>
        <begin position="93"/>
        <end position="106"/>
    </location>
</feature>
<keyword evidence="4 6" id="KW-0238">DNA-binding</keyword>
<feature type="compositionally biased region" description="Basic and acidic residues" evidence="7">
    <location>
        <begin position="1"/>
        <end position="10"/>
    </location>
</feature>
<comment type="subunit">
    <text evidence="6">Interacts with the RNA polymerase core enzyme.</text>
</comment>
<keyword evidence="11" id="KW-1185">Reference proteome</keyword>
<dbReference type="FunFam" id="1.10.601.10:FF:000001">
    <property type="entry name" value="RNA polymerase sigma factor SigA"/>
    <property type="match status" value="1"/>
</dbReference>
<evidence type="ECO:0000256" key="7">
    <source>
        <dbReference type="SAM" id="MobiDB-lite"/>
    </source>
</evidence>
<sequence>MFTLEPEHYKTQKRTHPRNSSASKYNALEIDSTRQYLNEIRATPLLTAKEEIYYARLAKRGDGIGRKKMIESNLRLVVKIAKRYINQGLSLLDLIEEGNLGLIHAVEKFDPEMGFRFSTYSAWWIRQSIERALMNQTRTIRLPVYIIKEIKSYQKVAKNLTQELKHDPSFQDIALQVDKPTEEVRRIWNFKRNNTISMDENRDDKDVNFLNNIPDDRSASPDILLQKQDIQSKFNSWVDQLNKKQKEVVTRRFGLFSHEPQTLEQIGNTIGITRERVRQIQIEAIKKLRQILDKEEISSDLIFH</sequence>
<evidence type="ECO:0000256" key="4">
    <source>
        <dbReference type="ARBA" id="ARBA00023125"/>
    </source>
</evidence>
<feature type="region of interest" description="Sigma-70 factor domain-1" evidence="6">
    <location>
        <begin position="31"/>
        <end position="64"/>
    </location>
</feature>
<dbReference type="PANTHER" id="PTHR30603:SF67">
    <property type="entry name" value="RNA POLYMERASE SIGMA FACTOR RPOS"/>
    <property type="match status" value="1"/>
</dbReference>
<dbReference type="Pfam" id="PF04539">
    <property type="entry name" value="Sigma70_r3"/>
    <property type="match status" value="1"/>
</dbReference>
<evidence type="ECO:0000256" key="2">
    <source>
        <dbReference type="ARBA" id="ARBA00023015"/>
    </source>
</evidence>
<accession>A0A7G1Q9K0</accession>
<dbReference type="Gene3D" id="1.10.601.10">
    <property type="entry name" value="RNA Polymerase Primary Sigma Factor"/>
    <property type="match status" value="1"/>
</dbReference>
<evidence type="ECO:0000313" key="10">
    <source>
        <dbReference type="EMBL" id="CAB1275881.1"/>
    </source>
</evidence>
<dbReference type="GO" id="GO:0003677">
    <property type="term" value="F:DNA binding"/>
    <property type="evidence" value="ECO:0007669"/>
    <property type="project" value="UniProtKB-UniRule"/>
</dbReference>
<comment type="similarity">
    <text evidence="6">Belongs to the sigma-70 factor family. RpoS subfamily.</text>
</comment>
<organism evidence="10 11">
    <name type="scientific">Candidatus Nitrosacidococcus tergens</name>
    <dbReference type="NCBI Taxonomy" id="553981"/>
    <lineage>
        <taxon>Bacteria</taxon>
        <taxon>Pseudomonadati</taxon>
        <taxon>Pseudomonadota</taxon>
        <taxon>Gammaproteobacteria</taxon>
        <taxon>Chromatiales</taxon>
        <taxon>Chromatiaceae</taxon>
        <taxon>Candidatus Nitrosacidococcus</taxon>
    </lineage>
</organism>
<evidence type="ECO:0000259" key="9">
    <source>
        <dbReference type="PROSITE" id="PS00716"/>
    </source>
</evidence>
<dbReference type="InterPro" id="IPR000943">
    <property type="entry name" value="RNA_pol_sigma70"/>
</dbReference>
<evidence type="ECO:0000256" key="5">
    <source>
        <dbReference type="ARBA" id="ARBA00023163"/>
    </source>
</evidence>
<dbReference type="HAMAP" id="MF_00959">
    <property type="entry name" value="Sigma70_RpoS"/>
    <property type="match status" value="1"/>
</dbReference>
<feature type="region of interest" description="Sigma-70 factor domain-2" evidence="6">
    <location>
        <begin position="69"/>
        <end position="139"/>
    </location>
</feature>
<feature type="region of interest" description="Disordered" evidence="7">
    <location>
        <begin position="1"/>
        <end position="23"/>
    </location>
</feature>
<feature type="domain" description="RNA polymerase sigma-70" evidence="9">
    <location>
        <begin position="262"/>
        <end position="288"/>
    </location>
</feature>
<dbReference type="InterPro" id="IPR013325">
    <property type="entry name" value="RNA_pol_sigma_r2"/>
</dbReference>
<dbReference type="GO" id="GO:0006352">
    <property type="term" value="P:DNA-templated transcription initiation"/>
    <property type="evidence" value="ECO:0007669"/>
    <property type="project" value="UniProtKB-UniRule"/>
</dbReference>
<dbReference type="InterPro" id="IPR007627">
    <property type="entry name" value="RNA_pol_sigma70_r2"/>
</dbReference>
<dbReference type="InterPro" id="IPR007624">
    <property type="entry name" value="RNA_pol_sigma70_r3"/>
</dbReference>
<dbReference type="Gene3D" id="1.10.10.10">
    <property type="entry name" value="Winged helix-like DNA-binding domain superfamily/Winged helix DNA-binding domain"/>
    <property type="match status" value="2"/>
</dbReference>
<dbReference type="NCBIfam" id="TIGR02937">
    <property type="entry name" value="sigma70-ECF"/>
    <property type="match status" value="1"/>
</dbReference>
<proteinExistence type="inferred from homology"/>
<dbReference type="NCBIfam" id="NF004207">
    <property type="entry name" value="PRK05657.1"/>
    <property type="match status" value="1"/>
</dbReference>
<dbReference type="CDD" id="cd06171">
    <property type="entry name" value="Sigma70_r4"/>
    <property type="match status" value="1"/>
</dbReference>
<protein>
    <recommendedName>
        <fullName evidence="6">RNA polymerase sigma factor RpoS</fullName>
    </recommendedName>
    <alternativeName>
        <fullName evidence="6">Sigma S</fullName>
    </alternativeName>
    <alternativeName>
        <fullName evidence="6">Sigma-38</fullName>
    </alternativeName>
</protein>
<keyword evidence="2 6" id="KW-0805">Transcription regulation</keyword>
<feature type="region of interest" description="Sigma-70 factor domain-3" evidence="6">
    <location>
        <begin position="149"/>
        <end position="224"/>
    </location>
</feature>
<feature type="region of interest" description="Sigma-70 factor domain-4" evidence="6">
    <location>
        <begin position="237"/>
        <end position="290"/>
    </location>
</feature>
<comment type="function">
    <text evidence="6">Sigma factors are initiation factors that promote the attachment of RNA polymerase to specific initiation sites and are then released. This sigma factor is the master transcriptional regulator of the stationary phase and the general stress response.</text>
</comment>
<evidence type="ECO:0000256" key="6">
    <source>
        <dbReference type="HAMAP-Rule" id="MF_00959"/>
    </source>
</evidence>
<dbReference type="PRINTS" id="PR00046">
    <property type="entry name" value="SIGMA70FCT"/>
</dbReference>
<dbReference type="PROSITE" id="PS00715">
    <property type="entry name" value="SIGMA70_1"/>
    <property type="match status" value="1"/>
</dbReference>
<dbReference type="InterPro" id="IPR014284">
    <property type="entry name" value="RNA_pol_sigma-70_dom"/>
</dbReference>
<evidence type="ECO:0000256" key="1">
    <source>
        <dbReference type="ARBA" id="ARBA00022490"/>
    </source>
</evidence>
<gene>
    <name evidence="6 10" type="primary">rpoS</name>
    <name evidence="10" type="ORF">NSCAC_0889</name>
</gene>
<evidence type="ECO:0000256" key="3">
    <source>
        <dbReference type="ARBA" id="ARBA00023082"/>
    </source>
</evidence>
<evidence type="ECO:0000259" key="8">
    <source>
        <dbReference type="PROSITE" id="PS00715"/>
    </source>
</evidence>
<dbReference type="Proteomes" id="UP000516072">
    <property type="component" value="Chromosome"/>
</dbReference>
<dbReference type="SUPFAM" id="SSF88659">
    <property type="entry name" value="Sigma3 and sigma4 domains of RNA polymerase sigma factors"/>
    <property type="match status" value="2"/>
</dbReference>
<keyword evidence="5 6" id="KW-0804">Transcription</keyword>
<comment type="subcellular location">
    <subcellularLocation>
        <location evidence="6">Cytoplasm</location>
    </subcellularLocation>
</comment>
<dbReference type="AlphaFoldDB" id="A0A7G1Q9K0"/>
<feature type="short sequence motif" description="Interaction with polymerase core subunit RpoC" evidence="6">
    <location>
        <begin position="93"/>
        <end position="96"/>
    </location>
</feature>
<dbReference type="InterPro" id="IPR036388">
    <property type="entry name" value="WH-like_DNA-bd_sf"/>
</dbReference>
<dbReference type="InterPro" id="IPR007630">
    <property type="entry name" value="RNA_pol_sigma70_r4"/>
</dbReference>
<dbReference type="Pfam" id="PF04542">
    <property type="entry name" value="Sigma70_r2"/>
    <property type="match status" value="1"/>
</dbReference>
<reference evidence="10 11" key="1">
    <citation type="submission" date="2020-03" db="EMBL/GenBank/DDBJ databases">
        <authorList>
            <person name="Picone N."/>
        </authorList>
    </citation>
    <scope>NUCLEOTIDE SEQUENCE [LARGE SCALE GENOMIC DNA]</scope>
    <source>
        <strain evidence="10">NSCAC1</strain>
    </source>
</reference>
<keyword evidence="1 6" id="KW-0963">Cytoplasm</keyword>
<dbReference type="KEGG" id="ntg:NSCAC_0889"/>
<dbReference type="PANTHER" id="PTHR30603">
    <property type="entry name" value="RNA POLYMERASE SIGMA FACTOR RPO"/>
    <property type="match status" value="1"/>
</dbReference>
<name>A0A7G1Q9K0_9GAMM</name>
<keyword evidence="3 6" id="KW-0731">Sigma factor</keyword>
<dbReference type="GO" id="GO:0005737">
    <property type="term" value="C:cytoplasm"/>
    <property type="evidence" value="ECO:0007669"/>
    <property type="project" value="UniProtKB-SubCell"/>
</dbReference>
<dbReference type="RefSeq" id="WP_232085998.1">
    <property type="nucleotide sequence ID" value="NZ_LR778175.1"/>
</dbReference>
<dbReference type="InterPro" id="IPR013324">
    <property type="entry name" value="RNA_pol_sigma_r3/r4-like"/>
</dbReference>
<dbReference type="EMBL" id="LR778175">
    <property type="protein sequence ID" value="CAB1275881.1"/>
    <property type="molecule type" value="Genomic_DNA"/>
</dbReference>
<dbReference type="GO" id="GO:0016987">
    <property type="term" value="F:sigma factor activity"/>
    <property type="evidence" value="ECO:0007669"/>
    <property type="project" value="UniProtKB-UniRule"/>
</dbReference>
<dbReference type="SUPFAM" id="SSF88946">
    <property type="entry name" value="Sigma2 domain of RNA polymerase sigma factors"/>
    <property type="match status" value="1"/>
</dbReference>
<dbReference type="InterPro" id="IPR012761">
    <property type="entry name" value="RNA_pol_sigma_RpoS"/>
</dbReference>
<evidence type="ECO:0000313" key="11">
    <source>
        <dbReference type="Proteomes" id="UP000516072"/>
    </source>
</evidence>
<dbReference type="PROSITE" id="PS00716">
    <property type="entry name" value="SIGMA70_2"/>
    <property type="match status" value="1"/>
</dbReference>
<dbReference type="InterPro" id="IPR009042">
    <property type="entry name" value="RNA_pol_sigma70_r1_2"/>
</dbReference>
<dbReference type="Pfam" id="PF00140">
    <property type="entry name" value="Sigma70_r1_2"/>
    <property type="match status" value="1"/>
</dbReference>
<dbReference type="Pfam" id="PF04545">
    <property type="entry name" value="Sigma70_r4"/>
    <property type="match status" value="1"/>
</dbReference>